<keyword evidence="3 12" id="KW-1003">Cell membrane</keyword>
<comment type="similarity">
    <text evidence="11">In the N-terminal section; belongs to the SecD/SecF family. SecD subfamily.</text>
</comment>
<dbReference type="NCBIfam" id="TIGR00966">
    <property type="entry name" value="transloc_SecF"/>
    <property type="match status" value="1"/>
</dbReference>
<evidence type="ECO:0000256" key="5">
    <source>
        <dbReference type="ARBA" id="ARBA00022927"/>
    </source>
</evidence>
<dbReference type="GO" id="GO:0005886">
    <property type="term" value="C:plasma membrane"/>
    <property type="evidence" value="ECO:0007669"/>
    <property type="project" value="UniProtKB-SubCell"/>
</dbReference>
<feature type="transmembrane region" description="Helical" evidence="12">
    <location>
        <begin position="230"/>
        <end position="248"/>
    </location>
</feature>
<dbReference type="GO" id="GO:0065002">
    <property type="term" value="P:intracellular protein transmembrane transport"/>
    <property type="evidence" value="ECO:0007669"/>
    <property type="project" value="UniProtKB-UniRule"/>
</dbReference>
<keyword evidence="6 12" id="KW-1133">Transmembrane helix</keyword>
<evidence type="ECO:0000256" key="8">
    <source>
        <dbReference type="ARBA" id="ARBA00023136"/>
    </source>
</evidence>
<dbReference type="GO" id="GO:0006605">
    <property type="term" value="P:protein targeting"/>
    <property type="evidence" value="ECO:0007669"/>
    <property type="project" value="UniProtKB-UniRule"/>
</dbReference>
<dbReference type="STRING" id="1121266.SAMN02745883_00429"/>
<evidence type="ECO:0000256" key="12">
    <source>
        <dbReference type="HAMAP-Rule" id="MF_01464"/>
    </source>
</evidence>
<dbReference type="InterPro" id="IPR005665">
    <property type="entry name" value="SecF_bac"/>
</dbReference>
<comment type="subcellular location">
    <subcellularLocation>
        <location evidence="1 12">Cell membrane</location>
        <topology evidence="1 12">Multi-pass membrane protein</topology>
    </subcellularLocation>
</comment>
<feature type="transmembrane region" description="Helical" evidence="12">
    <location>
        <begin position="254"/>
        <end position="280"/>
    </location>
</feature>
<dbReference type="InterPro" id="IPR048634">
    <property type="entry name" value="SecD_SecF_C"/>
</dbReference>
<accession>A0A1M6M0W9</accession>
<comment type="caution">
    <text evidence="12">Lacks conserved residue(s) required for the propagation of feature annotation.</text>
</comment>
<dbReference type="PANTHER" id="PTHR30081:SF8">
    <property type="entry name" value="PROTEIN TRANSLOCASE SUBUNIT SECF"/>
    <property type="match status" value="1"/>
</dbReference>
<dbReference type="Pfam" id="PF07549">
    <property type="entry name" value="Sec_GG"/>
    <property type="match status" value="1"/>
</dbReference>
<dbReference type="PRINTS" id="PR01755">
    <property type="entry name" value="SECFTRNLCASE"/>
</dbReference>
<dbReference type="RefSeq" id="WP_072965720.1">
    <property type="nucleotide sequence ID" value="NZ_FRAJ01000003.1"/>
</dbReference>
<feature type="domain" description="Protein export membrane protein SecD/SecF C-terminal" evidence="13">
    <location>
        <begin position="106"/>
        <end position="281"/>
    </location>
</feature>
<comment type="subunit">
    <text evidence="12">Forms a complex with SecD. Part of the essential Sec protein translocation apparatus which comprises SecA, SecYEG and auxiliary proteins SecDF. Other proteins may also be involved.</text>
</comment>
<dbReference type="InterPro" id="IPR022646">
    <property type="entry name" value="SecD/SecF_CS"/>
</dbReference>
<reference evidence="14 15" key="1">
    <citation type="submission" date="2016-11" db="EMBL/GenBank/DDBJ databases">
        <authorList>
            <person name="Jaros S."/>
            <person name="Januszkiewicz K."/>
            <person name="Wedrychowicz H."/>
        </authorList>
    </citation>
    <scope>NUCLEOTIDE SEQUENCE [LARGE SCALE GENOMIC DNA]</scope>
    <source>
        <strain evidence="14 15">DSM 14501</strain>
    </source>
</reference>
<keyword evidence="7 12" id="KW-0811">Translocation</keyword>
<evidence type="ECO:0000256" key="9">
    <source>
        <dbReference type="ARBA" id="ARBA00059018"/>
    </source>
</evidence>
<feature type="transmembrane region" description="Helical" evidence="12">
    <location>
        <begin position="9"/>
        <end position="34"/>
    </location>
</feature>
<gene>
    <name evidence="12" type="primary">secF</name>
    <name evidence="14" type="ORF">SAMN02745883_00429</name>
</gene>
<evidence type="ECO:0000256" key="3">
    <source>
        <dbReference type="ARBA" id="ARBA00022475"/>
    </source>
</evidence>
<dbReference type="GO" id="GO:0043952">
    <property type="term" value="P:protein transport by the Sec complex"/>
    <property type="evidence" value="ECO:0007669"/>
    <property type="project" value="UniProtKB-UniRule"/>
</dbReference>
<dbReference type="InterPro" id="IPR022645">
    <property type="entry name" value="SecD/SecF_bac"/>
</dbReference>
<evidence type="ECO:0000256" key="10">
    <source>
        <dbReference type="ARBA" id="ARBA00060856"/>
    </source>
</evidence>
<dbReference type="GO" id="GO:0015450">
    <property type="term" value="F:protein-transporting ATPase activity"/>
    <property type="evidence" value="ECO:0007669"/>
    <property type="project" value="InterPro"/>
</dbReference>
<evidence type="ECO:0000313" key="15">
    <source>
        <dbReference type="Proteomes" id="UP000184082"/>
    </source>
</evidence>
<organism evidence="14 15">
    <name type="scientific">Caminicella sporogenes DSM 14501</name>
    <dbReference type="NCBI Taxonomy" id="1121266"/>
    <lineage>
        <taxon>Bacteria</taxon>
        <taxon>Bacillati</taxon>
        <taxon>Bacillota</taxon>
        <taxon>Clostridia</taxon>
        <taxon>Peptostreptococcales</taxon>
        <taxon>Caminicellaceae</taxon>
        <taxon>Caminicella</taxon>
    </lineage>
</organism>
<feature type="transmembrane region" description="Helical" evidence="12">
    <location>
        <begin position="151"/>
        <end position="172"/>
    </location>
</feature>
<dbReference type="SUPFAM" id="SSF82866">
    <property type="entry name" value="Multidrug efflux transporter AcrB transmembrane domain"/>
    <property type="match status" value="1"/>
</dbReference>
<proteinExistence type="inferred from homology"/>
<dbReference type="EMBL" id="FRAJ01000003">
    <property type="protein sequence ID" value="SHJ77142.1"/>
    <property type="molecule type" value="Genomic_DNA"/>
</dbReference>
<keyword evidence="5 12" id="KW-0653">Protein transport</keyword>
<evidence type="ECO:0000256" key="7">
    <source>
        <dbReference type="ARBA" id="ARBA00023010"/>
    </source>
</evidence>
<dbReference type="Gene3D" id="1.20.1640.10">
    <property type="entry name" value="Multidrug efflux transporter AcrB transmembrane domain"/>
    <property type="match status" value="1"/>
</dbReference>
<sequence>MKIAENYKIWFSISLAVMIAGLVMAIVSGVNLGIDFTGGTMMQIDIGKTFDLKEIKEITSKYQLDADIIYAGQNKQEVIIKTKKDLSNKDRMEIFNEFKQKFNLKDEAFRQAQQFGPSVGKEIRNKAMLSIIIASIGMLMYITYRFTFKFGVSAIIALIHDVLIVLSIYAILKIPVNNPFIAAILTIVGYSINDTIVVFDRVRENVKRMKKANFFEIANQSIKQTLSRSINTSLTTLLVIGSLFVLGVESVREFSLPLLAGILTGTYSSIFIASPIWALWKTYEKRRNSYRPS</sequence>
<comment type="function">
    <text evidence="9 12">Part of the Sec protein translocase complex. Interacts with the SecYEG preprotein conducting channel. SecDF uses the proton motive force (PMF) to complete protein translocation after the ATP-dependent function of SecA.</text>
</comment>
<dbReference type="InterPro" id="IPR022813">
    <property type="entry name" value="SecD/SecF_arch_bac"/>
</dbReference>
<comment type="similarity">
    <text evidence="12">Belongs to the SecD/SecF family. SecF subfamily.</text>
</comment>
<dbReference type="InterPro" id="IPR055344">
    <property type="entry name" value="SecD_SecF_C_bact"/>
</dbReference>
<evidence type="ECO:0000256" key="11">
    <source>
        <dbReference type="ARBA" id="ARBA00061053"/>
    </source>
</evidence>
<evidence type="ECO:0000256" key="2">
    <source>
        <dbReference type="ARBA" id="ARBA00022448"/>
    </source>
</evidence>
<keyword evidence="2 12" id="KW-0813">Transport</keyword>
<dbReference type="Proteomes" id="UP000184082">
    <property type="component" value="Unassembled WGS sequence"/>
</dbReference>
<name>A0A1M6M0W9_9FIRM</name>
<keyword evidence="15" id="KW-1185">Reference proteome</keyword>
<evidence type="ECO:0000256" key="6">
    <source>
        <dbReference type="ARBA" id="ARBA00022989"/>
    </source>
</evidence>
<dbReference type="AlphaFoldDB" id="A0A1M6M0W9"/>
<evidence type="ECO:0000256" key="1">
    <source>
        <dbReference type="ARBA" id="ARBA00004651"/>
    </source>
</evidence>
<dbReference type="FunFam" id="1.20.1640.10:FF:000024">
    <property type="entry name" value="Multifunctional fusion protein"/>
    <property type="match status" value="1"/>
</dbReference>
<dbReference type="Pfam" id="PF02355">
    <property type="entry name" value="SecD_SecF_C"/>
    <property type="match status" value="1"/>
</dbReference>
<protein>
    <recommendedName>
        <fullName evidence="12">Protein-export membrane protein SecF</fullName>
    </recommendedName>
</protein>
<keyword evidence="4 12" id="KW-0812">Transmembrane</keyword>
<dbReference type="HAMAP" id="MF_01464_B">
    <property type="entry name" value="SecF_B"/>
    <property type="match status" value="1"/>
</dbReference>
<dbReference type="NCBIfam" id="TIGR00916">
    <property type="entry name" value="2A0604s01"/>
    <property type="match status" value="1"/>
</dbReference>
<feature type="transmembrane region" description="Helical" evidence="12">
    <location>
        <begin position="178"/>
        <end position="199"/>
    </location>
</feature>
<keyword evidence="8 12" id="KW-0472">Membrane</keyword>
<comment type="similarity">
    <text evidence="10">In the C-terminal section; belongs to the SecD/SecF family. SecF subfamily.</text>
</comment>
<evidence type="ECO:0000256" key="4">
    <source>
        <dbReference type="ARBA" id="ARBA00022692"/>
    </source>
</evidence>
<dbReference type="PANTHER" id="PTHR30081">
    <property type="entry name" value="PROTEIN-EXPORT MEMBRANE PROTEIN SEC"/>
    <property type="match status" value="1"/>
</dbReference>
<evidence type="ECO:0000259" key="13">
    <source>
        <dbReference type="Pfam" id="PF02355"/>
    </source>
</evidence>
<evidence type="ECO:0000313" key="14">
    <source>
        <dbReference type="EMBL" id="SHJ77142.1"/>
    </source>
</evidence>